<evidence type="ECO:0000313" key="4">
    <source>
        <dbReference type="EMBL" id="QDU72872.1"/>
    </source>
</evidence>
<dbReference type="AlphaFoldDB" id="A0A518C0W4"/>
<feature type="signal peptide" evidence="2">
    <location>
        <begin position="1"/>
        <end position="21"/>
    </location>
</feature>
<dbReference type="SUPFAM" id="SSF48239">
    <property type="entry name" value="Terpenoid cyclases/Protein prenyltransferases"/>
    <property type="match status" value="1"/>
</dbReference>
<dbReference type="InterPro" id="IPR008930">
    <property type="entry name" value="Terpenoid_cyclase/PrenylTrfase"/>
</dbReference>
<feature type="domain" description="Prenyltransferase alpha-alpha toroid" evidence="3">
    <location>
        <begin position="44"/>
        <end position="218"/>
    </location>
</feature>
<dbReference type="Pfam" id="PF00432">
    <property type="entry name" value="Prenyltrans"/>
    <property type="match status" value="1"/>
</dbReference>
<keyword evidence="4" id="KW-0808">Transferase</keyword>
<dbReference type="GO" id="GO:0016740">
    <property type="term" value="F:transferase activity"/>
    <property type="evidence" value="ECO:0007669"/>
    <property type="project" value="UniProtKB-KW"/>
</dbReference>
<dbReference type="RefSeq" id="WP_145447022.1">
    <property type="nucleotide sequence ID" value="NZ_CP036280.1"/>
</dbReference>
<name>A0A518C0W4_9BACT</name>
<dbReference type="EMBL" id="CP036280">
    <property type="protein sequence ID" value="QDU72872.1"/>
    <property type="molecule type" value="Genomic_DNA"/>
</dbReference>
<evidence type="ECO:0000256" key="2">
    <source>
        <dbReference type="SAM" id="SignalP"/>
    </source>
</evidence>
<evidence type="ECO:0000313" key="5">
    <source>
        <dbReference type="Proteomes" id="UP000320386"/>
    </source>
</evidence>
<keyword evidence="5" id="KW-1185">Reference proteome</keyword>
<accession>A0A518C0W4</accession>
<evidence type="ECO:0000256" key="1">
    <source>
        <dbReference type="ARBA" id="ARBA00022737"/>
    </source>
</evidence>
<dbReference type="InterPro" id="IPR001330">
    <property type="entry name" value="Prenyltrans"/>
</dbReference>
<protein>
    <submittedName>
        <fullName evidence="4">Prenyltransferase and squalene oxidase repeat protein</fullName>
    </submittedName>
</protein>
<reference evidence="4 5" key="1">
    <citation type="submission" date="2019-02" db="EMBL/GenBank/DDBJ databases">
        <title>Deep-cultivation of Planctomycetes and their phenomic and genomic characterization uncovers novel biology.</title>
        <authorList>
            <person name="Wiegand S."/>
            <person name="Jogler M."/>
            <person name="Boedeker C."/>
            <person name="Pinto D."/>
            <person name="Vollmers J."/>
            <person name="Rivas-Marin E."/>
            <person name="Kohn T."/>
            <person name="Peeters S.H."/>
            <person name="Heuer A."/>
            <person name="Rast P."/>
            <person name="Oberbeckmann S."/>
            <person name="Bunk B."/>
            <person name="Jeske O."/>
            <person name="Meyerdierks A."/>
            <person name="Storesund J.E."/>
            <person name="Kallscheuer N."/>
            <person name="Luecker S."/>
            <person name="Lage O.M."/>
            <person name="Pohl T."/>
            <person name="Merkel B.J."/>
            <person name="Hornburger P."/>
            <person name="Mueller R.-W."/>
            <person name="Bruemmer F."/>
            <person name="Labrenz M."/>
            <person name="Spormann A.M."/>
            <person name="Op den Camp H."/>
            <person name="Overmann J."/>
            <person name="Amann R."/>
            <person name="Jetten M.S.M."/>
            <person name="Mascher T."/>
            <person name="Medema M.H."/>
            <person name="Devos D.P."/>
            <person name="Kaster A.-K."/>
            <person name="Ovreas L."/>
            <person name="Rohde M."/>
            <person name="Galperin M.Y."/>
            <person name="Jogler C."/>
        </authorList>
    </citation>
    <scope>NUCLEOTIDE SEQUENCE [LARGE SCALE GENOMIC DNA]</scope>
    <source>
        <strain evidence="4 5">Pan265</strain>
    </source>
</reference>
<keyword evidence="1" id="KW-0677">Repeat</keyword>
<organism evidence="4 5">
    <name type="scientific">Mucisphaera calidilacus</name>
    <dbReference type="NCBI Taxonomy" id="2527982"/>
    <lineage>
        <taxon>Bacteria</taxon>
        <taxon>Pseudomonadati</taxon>
        <taxon>Planctomycetota</taxon>
        <taxon>Phycisphaerae</taxon>
        <taxon>Phycisphaerales</taxon>
        <taxon>Phycisphaeraceae</taxon>
        <taxon>Mucisphaera</taxon>
    </lineage>
</organism>
<gene>
    <name evidence="4" type="ORF">Pan265_27480</name>
</gene>
<evidence type="ECO:0000259" key="3">
    <source>
        <dbReference type="Pfam" id="PF00432"/>
    </source>
</evidence>
<sequence length="338" mass="36824" precursor="true">MRHTLSLILISLLSLAPATRAQDDNTLVEITPEARAAIERGLAFLAKTQNDDGNFGGERYGKHVGITSLACLAFMADGHMPDRGPHGQTLSKGLAFVINSSSDAGLLAAANTSHGPMYGHGFATLFLGEVYGMTPNRDTRRTLQKAVRLIVASQNHQGGWRYQPVPADADISVTICQIMALRSARNAGLSVPKNTIDRAVEYVRNCQNPDDGGFRYMIGSGGSAFPRSAAGLASLYYAGIYEGDEVASALAYLERQRPGTPQASRGGYYYYGHYYAAQAMFLAGGEHWKQWYPAIREELLARQQPDGSWNGNHGTTYSTAMSLIILQMPNRLLPIFER</sequence>
<proteinExistence type="predicted"/>
<keyword evidence="2" id="KW-0732">Signal</keyword>
<feature type="chain" id="PRO_5021852304" evidence="2">
    <location>
        <begin position="22"/>
        <end position="338"/>
    </location>
</feature>
<dbReference type="OrthoDB" id="265313at2"/>
<dbReference type="Proteomes" id="UP000320386">
    <property type="component" value="Chromosome"/>
</dbReference>
<dbReference type="CDD" id="cd00688">
    <property type="entry name" value="ISOPREN_C2_like"/>
    <property type="match status" value="1"/>
</dbReference>
<dbReference type="Gene3D" id="1.50.10.20">
    <property type="match status" value="2"/>
</dbReference>
<dbReference type="KEGG" id="mcad:Pan265_27480"/>